<gene>
    <name evidence="1" type="ORF">A0J61_04861</name>
</gene>
<sequence length="152" mass="17496">MPAIRTCDSCNQEGHSRITSRLCPNNCRAATCTSCGNIDHRYTTHRDCPNNVANRMFFMLSLSYIVSKSNDNLSIYQKYIKSGCFWKVVDDIKSDIKLIEEKKNLETISKEIACRKGVDEGLEVILTQQLKLIKERRRLSSEYQMLQSFSCL</sequence>
<comment type="caution">
    <text evidence="1">The sequence shown here is derived from an EMBL/GenBank/DDBJ whole genome shotgun (WGS) entry which is preliminary data.</text>
</comment>
<reference evidence="1 2" key="1">
    <citation type="submission" date="2016-03" db="EMBL/GenBank/DDBJ databases">
        <title>Choanephora cucurbitarum.</title>
        <authorList>
            <person name="Min B."/>
            <person name="Park H."/>
            <person name="Park J.-H."/>
            <person name="Shin H.-D."/>
            <person name="Choi I.-G."/>
        </authorList>
    </citation>
    <scope>NUCLEOTIDE SEQUENCE [LARGE SCALE GENOMIC DNA]</scope>
    <source>
        <strain evidence="1 2">KUS-F28377</strain>
    </source>
</reference>
<evidence type="ECO:0000313" key="2">
    <source>
        <dbReference type="Proteomes" id="UP000093000"/>
    </source>
</evidence>
<name>A0A1C7NE87_9FUNG</name>
<organism evidence="1 2">
    <name type="scientific">Choanephora cucurbitarum</name>
    <dbReference type="NCBI Taxonomy" id="101091"/>
    <lineage>
        <taxon>Eukaryota</taxon>
        <taxon>Fungi</taxon>
        <taxon>Fungi incertae sedis</taxon>
        <taxon>Mucoromycota</taxon>
        <taxon>Mucoromycotina</taxon>
        <taxon>Mucoromycetes</taxon>
        <taxon>Mucorales</taxon>
        <taxon>Mucorineae</taxon>
        <taxon>Choanephoraceae</taxon>
        <taxon>Choanephoroideae</taxon>
        <taxon>Choanephora</taxon>
    </lineage>
</organism>
<protein>
    <submittedName>
        <fullName evidence="1">Uncharacterized protein</fullName>
    </submittedName>
</protein>
<dbReference type="Gene3D" id="4.10.60.10">
    <property type="entry name" value="Zinc finger, CCHC-type"/>
    <property type="match status" value="1"/>
</dbReference>
<dbReference type="AlphaFoldDB" id="A0A1C7NE87"/>
<evidence type="ECO:0000313" key="1">
    <source>
        <dbReference type="EMBL" id="OBZ87089.1"/>
    </source>
</evidence>
<keyword evidence="2" id="KW-1185">Reference proteome</keyword>
<dbReference type="EMBL" id="LUGH01000248">
    <property type="protein sequence ID" value="OBZ87089.1"/>
    <property type="molecule type" value="Genomic_DNA"/>
</dbReference>
<dbReference type="InParanoid" id="A0A1C7NE87"/>
<accession>A0A1C7NE87</accession>
<proteinExistence type="predicted"/>
<dbReference type="Proteomes" id="UP000093000">
    <property type="component" value="Unassembled WGS sequence"/>
</dbReference>